<dbReference type="AlphaFoldDB" id="A0A9D1PYY2"/>
<dbReference type="Pfam" id="PF01551">
    <property type="entry name" value="Peptidase_M23"/>
    <property type="match status" value="1"/>
</dbReference>
<dbReference type="Proteomes" id="UP000886752">
    <property type="component" value="Unassembled WGS sequence"/>
</dbReference>
<reference evidence="3" key="2">
    <citation type="submission" date="2021-04" db="EMBL/GenBank/DDBJ databases">
        <authorList>
            <person name="Gilroy R."/>
        </authorList>
    </citation>
    <scope>NUCLEOTIDE SEQUENCE</scope>
    <source>
        <strain evidence="3">ChiHecec2B26-446</strain>
    </source>
</reference>
<dbReference type="InterPro" id="IPR050570">
    <property type="entry name" value="Cell_wall_metabolism_enzyme"/>
</dbReference>
<gene>
    <name evidence="3" type="ORF">H9894_08825</name>
</gene>
<feature type="compositionally biased region" description="Low complexity" evidence="1">
    <location>
        <begin position="92"/>
        <end position="101"/>
    </location>
</feature>
<name>A0A9D1PYY2_9BACT</name>
<evidence type="ECO:0000259" key="2">
    <source>
        <dbReference type="Pfam" id="PF01551"/>
    </source>
</evidence>
<dbReference type="SUPFAM" id="SSF51261">
    <property type="entry name" value="Duplicated hybrid motif"/>
    <property type="match status" value="1"/>
</dbReference>
<sequence>MYSTPAKALPSCTRSTAPEACLPLCHEILCHDVLFHQAQTRSVPARVPDQKKGQILQGRSPVLGCLTILSIMALLICQPVCLVQADTQEAAAGTEQGQQKAKAADGPGTEKKEPSVQHGSAEPPAGQASNPQSSGTESGKVVRKDTSVPSAQPVPGDGQKEEASPYSEGAMKLWPSVDSLVTSAFGERRSSGIPLTGRAPMRSRRHSGLDIRGHLGWPVRTLRSGVVLSAGPSGAAGLTVKILQDNKKTVSYAHLGEILVTRGQKVTRGQHIGKVGCTGRTTGAHLHLTVRDSQGRHINPRKELTGLWELYDPPLADLSGPIRAQACSGKFGQAGRPVNRRLYGSQQYLRMRKALIGIEDYKIPDISTWESMHK</sequence>
<proteinExistence type="predicted"/>
<comment type="caution">
    <text evidence="3">The sequence shown here is derived from an EMBL/GenBank/DDBJ whole genome shotgun (WGS) entry which is preliminary data.</text>
</comment>
<dbReference type="InterPro" id="IPR016047">
    <property type="entry name" value="M23ase_b-sheet_dom"/>
</dbReference>
<dbReference type="PANTHER" id="PTHR21666:SF270">
    <property type="entry name" value="MUREIN HYDROLASE ACTIVATOR ENVC"/>
    <property type="match status" value="1"/>
</dbReference>
<feature type="domain" description="M23ase beta-sheet core" evidence="2">
    <location>
        <begin position="205"/>
        <end position="300"/>
    </location>
</feature>
<dbReference type="GO" id="GO:0004222">
    <property type="term" value="F:metalloendopeptidase activity"/>
    <property type="evidence" value="ECO:0007669"/>
    <property type="project" value="TreeGrafter"/>
</dbReference>
<feature type="region of interest" description="Disordered" evidence="1">
    <location>
        <begin position="92"/>
        <end position="166"/>
    </location>
</feature>
<dbReference type="EMBL" id="DXHV01000077">
    <property type="protein sequence ID" value="HIW01274.1"/>
    <property type="molecule type" value="Genomic_DNA"/>
</dbReference>
<accession>A0A9D1PYY2</accession>
<reference evidence="3" key="1">
    <citation type="journal article" date="2021" name="PeerJ">
        <title>Extensive microbial diversity within the chicken gut microbiome revealed by metagenomics and culture.</title>
        <authorList>
            <person name="Gilroy R."/>
            <person name="Ravi A."/>
            <person name="Getino M."/>
            <person name="Pursley I."/>
            <person name="Horton D.L."/>
            <person name="Alikhan N.F."/>
            <person name="Baker D."/>
            <person name="Gharbi K."/>
            <person name="Hall N."/>
            <person name="Watson M."/>
            <person name="Adriaenssens E.M."/>
            <person name="Foster-Nyarko E."/>
            <person name="Jarju S."/>
            <person name="Secka A."/>
            <person name="Antonio M."/>
            <person name="Oren A."/>
            <person name="Chaudhuri R.R."/>
            <person name="La Ragione R."/>
            <person name="Hildebrand F."/>
            <person name="Pallen M.J."/>
        </authorList>
    </citation>
    <scope>NUCLEOTIDE SEQUENCE</scope>
    <source>
        <strain evidence="3">ChiHecec2B26-446</strain>
    </source>
</reference>
<organism evidence="3 4">
    <name type="scientific">Candidatus Desulfovibrio intestinipullorum</name>
    <dbReference type="NCBI Taxonomy" id="2838536"/>
    <lineage>
        <taxon>Bacteria</taxon>
        <taxon>Pseudomonadati</taxon>
        <taxon>Thermodesulfobacteriota</taxon>
        <taxon>Desulfovibrionia</taxon>
        <taxon>Desulfovibrionales</taxon>
        <taxon>Desulfovibrionaceae</taxon>
        <taxon>Desulfovibrio</taxon>
    </lineage>
</organism>
<evidence type="ECO:0000313" key="4">
    <source>
        <dbReference type="Proteomes" id="UP000886752"/>
    </source>
</evidence>
<protein>
    <submittedName>
        <fullName evidence="3">M23 family metallopeptidase</fullName>
    </submittedName>
</protein>
<evidence type="ECO:0000256" key="1">
    <source>
        <dbReference type="SAM" id="MobiDB-lite"/>
    </source>
</evidence>
<feature type="compositionally biased region" description="Polar residues" evidence="1">
    <location>
        <begin position="127"/>
        <end position="137"/>
    </location>
</feature>
<dbReference type="PANTHER" id="PTHR21666">
    <property type="entry name" value="PEPTIDASE-RELATED"/>
    <property type="match status" value="1"/>
</dbReference>
<dbReference type="CDD" id="cd12797">
    <property type="entry name" value="M23_peptidase"/>
    <property type="match status" value="1"/>
</dbReference>
<evidence type="ECO:0000313" key="3">
    <source>
        <dbReference type="EMBL" id="HIW01274.1"/>
    </source>
</evidence>
<dbReference type="InterPro" id="IPR011055">
    <property type="entry name" value="Dup_hybrid_motif"/>
</dbReference>
<dbReference type="Gene3D" id="2.70.70.10">
    <property type="entry name" value="Glucose Permease (Domain IIA)"/>
    <property type="match status" value="1"/>
</dbReference>